<reference evidence="8 9" key="1">
    <citation type="submission" date="2017-02" db="EMBL/GenBank/DDBJ databases">
        <authorList>
            <person name="Peterson S.W."/>
        </authorList>
    </citation>
    <scope>NUCLEOTIDE SEQUENCE [LARGE SCALE GENOMIC DNA]</scope>
    <source>
        <strain evidence="8 9">DSM 21481</strain>
    </source>
</reference>
<dbReference type="EMBL" id="FUZQ01000002">
    <property type="protein sequence ID" value="SKC52918.1"/>
    <property type="molecule type" value="Genomic_DNA"/>
</dbReference>
<feature type="transmembrane region" description="Helical" evidence="7">
    <location>
        <begin position="94"/>
        <end position="117"/>
    </location>
</feature>
<evidence type="ECO:0000256" key="1">
    <source>
        <dbReference type="ARBA" id="ARBA00004141"/>
    </source>
</evidence>
<keyword evidence="5 7" id="KW-1133">Transmembrane helix</keyword>
<evidence type="ECO:0000256" key="7">
    <source>
        <dbReference type="SAM" id="Phobius"/>
    </source>
</evidence>
<keyword evidence="3" id="KW-1003">Cell membrane</keyword>
<keyword evidence="2" id="KW-0813">Transport</keyword>
<dbReference type="Pfam" id="PF03547">
    <property type="entry name" value="Mem_trans"/>
    <property type="match status" value="2"/>
</dbReference>
<feature type="transmembrane region" description="Helical" evidence="7">
    <location>
        <begin position="34"/>
        <end position="53"/>
    </location>
</feature>
<evidence type="ECO:0000256" key="4">
    <source>
        <dbReference type="ARBA" id="ARBA00022692"/>
    </source>
</evidence>
<dbReference type="GO" id="GO:0055085">
    <property type="term" value="P:transmembrane transport"/>
    <property type="evidence" value="ECO:0007669"/>
    <property type="project" value="InterPro"/>
</dbReference>
<feature type="transmembrane region" description="Helical" evidence="7">
    <location>
        <begin position="188"/>
        <end position="210"/>
    </location>
</feature>
<feature type="transmembrane region" description="Helical" evidence="7">
    <location>
        <begin position="65"/>
        <end position="87"/>
    </location>
</feature>
<dbReference type="InterPro" id="IPR004776">
    <property type="entry name" value="Mem_transp_PIN-like"/>
</dbReference>
<dbReference type="PRINTS" id="PR01988">
    <property type="entry name" value="EXPORTERBACE"/>
</dbReference>
<gene>
    <name evidence="8" type="ORF">SAMN04324258_1583</name>
</gene>
<evidence type="ECO:0000313" key="8">
    <source>
        <dbReference type="EMBL" id="SKC52918.1"/>
    </source>
</evidence>
<evidence type="ECO:0000313" key="9">
    <source>
        <dbReference type="Proteomes" id="UP000189777"/>
    </source>
</evidence>
<keyword evidence="4 7" id="KW-0812">Transmembrane</keyword>
<dbReference type="AlphaFoldDB" id="A0A1T5JNU5"/>
<feature type="transmembrane region" description="Helical" evidence="7">
    <location>
        <begin position="252"/>
        <end position="274"/>
    </location>
</feature>
<feature type="transmembrane region" description="Helical" evidence="7">
    <location>
        <begin position="164"/>
        <end position="182"/>
    </location>
</feature>
<evidence type="ECO:0000256" key="5">
    <source>
        <dbReference type="ARBA" id="ARBA00022989"/>
    </source>
</evidence>
<evidence type="ECO:0000256" key="2">
    <source>
        <dbReference type="ARBA" id="ARBA00022448"/>
    </source>
</evidence>
<evidence type="ECO:0000256" key="3">
    <source>
        <dbReference type="ARBA" id="ARBA00022475"/>
    </source>
</evidence>
<keyword evidence="6 7" id="KW-0472">Membrane</keyword>
<name>A0A1T5JNU5_9MICO</name>
<protein>
    <recommendedName>
        <fullName evidence="10">AEC family transporter</fullName>
    </recommendedName>
</protein>
<dbReference type="STRING" id="526729.SAMN04324258_1583"/>
<evidence type="ECO:0008006" key="10">
    <source>
        <dbReference type="Google" id="ProtNLM"/>
    </source>
</evidence>
<evidence type="ECO:0000256" key="6">
    <source>
        <dbReference type="ARBA" id="ARBA00023136"/>
    </source>
</evidence>
<feature type="transmembrane region" description="Helical" evidence="7">
    <location>
        <begin position="286"/>
        <end position="305"/>
    </location>
</feature>
<feature type="transmembrane region" description="Helical" evidence="7">
    <location>
        <begin position="222"/>
        <end position="246"/>
    </location>
</feature>
<comment type="subcellular location">
    <subcellularLocation>
        <location evidence="1">Membrane</location>
        <topology evidence="1">Multi-pass membrane protein</topology>
    </subcellularLocation>
</comment>
<accession>A0A1T5JNU5</accession>
<dbReference type="PANTHER" id="PTHR36838">
    <property type="entry name" value="AUXIN EFFLUX CARRIER FAMILY PROTEIN"/>
    <property type="match status" value="1"/>
</dbReference>
<organism evidence="8 9">
    <name type="scientific">Krasilnikoviella flava</name>
    <dbReference type="NCBI Taxonomy" id="526729"/>
    <lineage>
        <taxon>Bacteria</taxon>
        <taxon>Bacillati</taxon>
        <taxon>Actinomycetota</taxon>
        <taxon>Actinomycetes</taxon>
        <taxon>Micrococcales</taxon>
        <taxon>Promicromonosporaceae</taxon>
        <taxon>Krasilnikoviella</taxon>
    </lineage>
</organism>
<dbReference type="OrthoDB" id="5405318at2"/>
<dbReference type="RefSeq" id="WP_079573108.1">
    <property type="nucleotide sequence ID" value="NZ_FUZQ01000002.1"/>
</dbReference>
<dbReference type="GO" id="GO:0016020">
    <property type="term" value="C:membrane"/>
    <property type="evidence" value="ECO:0007669"/>
    <property type="project" value="UniProtKB-SubCell"/>
</dbReference>
<feature type="transmembrane region" description="Helical" evidence="7">
    <location>
        <begin position="123"/>
        <end position="143"/>
    </location>
</feature>
<sequence>MEGILTGFAIIGVVIVVGYVAARLRLGGPDARTALNRIGFFVASPALLFTVIADADVGELFQAPLLVQAVAAVAAAGLFVLVNLLWLRRPATEVTIGAVSAGYVNANNIGLPVAVYVLGDPAVVVPVILLQLLVLAPLTLLVLDAQTSGRVSVRFVLAQPVRNPIILGSLAGAVVSVTGWSVPAPVLAPLEILGGAAVPMILLAFGMSLHGTRPFQQPGGRAAVVVASVLKAVVMPALAFVLARYVVGLDDVQVATAVTLAALPVAQNVYNYAARFRTGEMLARDTILVTTVASPVVLLVSSLLLHTG</sequence>
<keyword evidence="9" id="KW-1185">Reference proteome</keyword>
<dbReference type="PANTHER" id="PTHR36838:SF1">
    <property type="entry name" value="SLR1864 PROTEIN"/>
    <property type="match status" value="1"/>
</dbReference>
<dbReference type="Proteomes" id="UP000189777">
    <property type="component" value="Unassembled WGS sequence"/>
</dbReference>
<proteinExistence type="predicted"/>
<dbReference type="InterPro" id="IPR022324">
    <property type="entry name" value="Bacilysin_exporter_BacE_put"/>
</dbReference>
<feature type="transmembrane region" description="Helical" evidence="7">
    <location>
        <begin position="6"/>
        <end position="22"/>
    </location>
</feature>